<dbReference type="STRING" id="526225.Gobs_0348"/>
<evidence type="ECO:0000256" key="2">
    <source>
        <dbReference type="ARBA" id="ARBA00022679"/>
    </source>
</evidence>
<dbReference type="EMBL" id="CP001867">
    <property type="protein sequence ID" value="ADB73144.1"/>
    <property type="molecule type" value="Genomic_DNA"/>
</dbReference>
<protein>
    <submittedName>
        <fullName evidence="6">Glycosyl transferase group 1</fullName>
    </submittedName>
</protein>
<keyword evidence="2 6" id="KW-0808">Transferase</keyword>
<dbReference type="HOGENOM" id="CLU_375426_0_0_11"/>
<dbReference type="eggNOG" id="COG0438">
    <property type="taxonomic scope" value="Bacteria"/>
</dbReference>
<dbReference type="Pfam" id="PF13439">
    <property type="entry name" value="Glyco_transf_4"/>
    <property type="match status" value="1"/>
</dbReference>
<dbReference type="GO" id="GO:0016757">
    <property type="term" value="F:glycosyltransferase activity"/>
    <property type="evidence" value="ECO:0007669"/>
    <property type="project" value="UniProtKB-KW"/>
</dbReference>
<dbReference type="KEGG" id="gob:Gobs_0348"/>
<dbReference type="Pfam" id="PF00535">
    <property type="entry name" value="Glycos_transf_2"/>
    <property type="match status" value="1"/>
</dbReference>
<dbReference type="Gene3D" id="3.40.50.2000">
    <property type="entry name" value="Glycogen Phosphorylase B"/>
    <property type="match status" value="2"/>
</dbReference>
<dbReference type="CAZy" id="GT2">
    <property type="family name" value="Glycosyltransferase Family 2"/>
</dbReference>
<dbReference type="Gene3D" id="3.90.550.10">
    <property type="entry name" value="Spore Coat Polysaccharide Biosynthesis Protein SpsA, Chain A"/>
    <property type="match status" value="1"/>
</dbReference>
<dbReference type="CDD" id="cd03811">
    <property type="entry name" value="GT4_GT28_WabH-like"/>
    <property type="match status" value="1"/>
</dbReference>
<dbReference type="InterPro" id="IPR028098">
    <property type="entry name" value="Glyco_trans_4-like_N"/>
</dbReference>
<dbReference type="Pfam" id="PF00534">
    <property type="entry name" value="Glycos_transf_1"/>
    <property type="match status" value="1"/>
</dbReference>
<keyword evidence="1" id="KW-0328">Glycosyltransferase</keyword>
<evidence type="ECO:0000259" key="5">
    <source>
        <dbReference type="Pfam" id="PF13439"/>
    </source>
</evidence>
<proteinExistence type="predicted"/>
<sequence>MSHLYPVRLLVYCGATEWGGAEIVLGHLLTTLSDRYEVRLLGVDDTVLERLAARRPGITHTVLPPVRGRWDLAAARAHRRAMARAGADLVHLNLSVPYADPYTVLGATTLRHTPTVAVVHLPMPSPGPRLARIVRFNATRTTAVVGVSAGSARPLEQVLGLPPGRVRVVWNGVPTPRGSPLPVAAPPGRLVVGAVGRLDRQKGFDVLMRAIADLPAAHLVLIGDGPEWEALEALATDLGLKGRVTMAGWSDEAPTLMRSFDVLAVPSRWEGLPLVVLEAMLGGVPVVATPVGGIPDAVRHEETGLLVEVEDPAGLAAALNRLGTDPALRRRLAAAAAAEAARRFTVEAMTRSFEALHHEILSRRAERSLRRPWGRPRPGEEGGSAVPSDAQVAAVPAGGPWPVLAPPPAAAGVNRAAGPPSFSVVIAAHQAEATIAAAVASALEQTHPPLEVVVCDDGSIDGTADVLASLGDTVRVVRQPNRGESAAKNAAVAAARGDYVVVLDADDVFHPRRLEALAWFAQERPDLDVITTDAIVEADGVPVRRAYHSDWSFPADDQRVAILDRNFILGMCAVPRKRWLEVGGFDESLSITADWEFWQRMVLDGSPVGLVDAPLARYRLTYGTLSSDPVRMTEARLQVLDRATARTDLDRHEREVLARARIRAHGERRWRLLAHSLGENGRDVRRHAFAVFVGRQERLRTRLGALLAVVAPGLARRRRLRRLGDTVEIGSGIRVPRRN</sequence>
<name>D2S533_GEOOG</name>
<reference evidence="7" key="2">
    <citation type="submission" date="2010-01" db="EMBL/GenBank/DDBJ databases">
        <title>The complete genome of Geodermatophilus obscurus DSM 43160.</title>
        <authorList>
            <consortium name="US DOE Joint Genome Institute (JGI-PGF)"/>
            <person name="Lucas S."/>
            <person name="Copeland A."/>
            <person name="Lapidus A."/>
            <person name="Glavina del Rio T."/>
            <person name="Dalin E."/>
            <person name="Tice H."/>
            <person name="Bruce D."/>
            <person name="Goodwin L."/>
            <person name="Pitluck S."/>
            <person name="Kyrpides N."/>
            <person name="Mavromatis K."/>
            <person name="Ivanova N."/>
            <person name="Munk A.C."/>
            <person name="Brettin T."/>
            <person name="Detter J.C."/>
            <person name="Han C."/>
            <person name="Larimer F."/>
            <person name="Land M."/>
            <person name="Hauser L."/>
            <person name="Markowitz V."/>
            <person name="Cheng J.-F."/>
            <person name="Hugenholtz P."/>
            <person name="Woyke T."/>
            <person name="Wu D."/>
            <person name="Jando M."/>
            <person name="Schneider S."/>
            <person name="Klenk H.-P."/>
            <person name="Eisen J.A."/>
        </authorList>
    </citation>
    <scope>NUCLEOTIDE SEQUENCE [LARGE SCALE GENOMIC DNA]</scope>
    <source>
        <strain evidence="7">ATCC 25078 / DSM 43160 / JCM 3152 / KCC A-0152 / KCTC 9177 / NBRC 13315 / NRRL B-3577 / G-20</strain>
    </source>
</reference>
<gene>
    <name evidence="6" type="ordered locus">Gobs_0348</name>
</gene>
<dbReference type="CAZy" id="GT4">
    <property type="family name" value="Glycosyltransferase Family 4"/>
</dbReference>
<dbReference type="AlphaFoldDB" id="D2S533"/>
<dbReference type="OrthoDB" id="477186at2"/>
<organism evidence="6 7">
    <name type="scientific">Geodermatophilus obscurus (strain ATCC 25078 / DSM 43160 / JCM 3152 / CCUG 61914 / KCC A-0152 / KCTC 9177 / NBRC 13315 / NRRL B-3577 / G-20)</name>
    <dbReference type="NCBI Taxonomy" id="526225"/>
    <lineage>
        <taxon>Bacteria</taxon>
        <taxon>Bacillati</taxon>
        <taxon>Actinomycetota</taxon>
        <taxon>Actinomycetes</taxon>
        <taxon>Geodermatophilales</taxon>
        <taxon>Geodermatophilaceae</taxon>
        <taxon>Geodermatophilus</taxon>
    </lineage>
</organism>
<evidence type="ECO:0000259" key="4">
    <source>
        <dbReference type="Pfam" id="PF00535"/>
    </source>
</evidence>
<evidence type="ECO:0000256" key="1">
    <source>
        <dbReference type="ARBA" id="ARBA00022676"/>
    </source>
</evidence>
<reference evidence="6 7" key="1">
    <citation type="journal article" date="2010" name="Stand. Genomic Sci.">
        <title>Complete genome sequence of Geodermatophilus obscurus type strain (G-20).</title>
        <authorList>
            <person name="Ivanova N."/>
            <person name="Sikorski J."/>
            <person name="Jando M."/>
            <person name="Munk C."/>
            <person name="Lapidus A."/>
            <person name="Glavina Del Rio T."/>
            <person name="Copeland A."/>
            <person name="Tice H."/>
            <person name="Cheng J.-F."/>
            <person name="Lucas S."/>
            <person name="Chen F."/>
            <person name="Nolan M."/>
            <person name="Bruce D."/>
            <person name="Goodwin L."/>
            <person name="Pitluck S."/>
            <person name="Mavromatis K."/>
            <person name="Mikhailova N."/>
            <person name="Pati A."/>
            <person name="Chen A."/>
            <person name="Palaniappan K."/>
            <person name="Land M."/>
            <person name="Hauser L."/>
            <person name="Chang Y.-J."/>
            <person name="Jeffries C.D."/>
            <person name="Meincke L."/>
            <person name="Brettin T."/>
            <person name="Detter J.C."/>
            <person name="Detter J.C."/>
            <person name="Rohde M."/>
            <person name="Goeker M."/>
            <person name="Bristow J."/>
            <person name="Eisen J.A."/>
            <person name="Markowitz V."/>
            <person name="Hugenholtz P."/>
            <person name="Kyrpides N.C."/>
            <person name="Klenk H.-P."/>
        </authorList>
    </citation>
    <scope>NUCLEOTIDE SEQUENCE [LARGE SCALE GENOMIC DNA]</scope>
    <source>
        <strain evidence="7">ATCC 25078 / DSM 43160 / JCM 3152 / KCC A-0152 / KCTC 9177 / NBRC 13315 / NRRL B-3577 / G-20</strain>
    </source>
</reference>
<evidence type="ECO:0000313" key="6">
    <source>
        <dbReference type="EMBL" id="ADB73144.1"/>
    </source>
</evidence>
<dbReference type="RefSeq" id="WP_012946585.1">
    <property type="nucleotide sequence ID" value="NC_013757.1"/>
</dbReference>
<feature type="domain" description="Glycosyltransferase 2-like" evidence="4">
    <location>
        <begin position="423"/>
        <end position="548"/>
    </location>
</feature>
<dbReference type="InterPro" id="IPR001173">
    <property type="entry name" value="Glyco_trans_2-like"/>
</dbReference>
<dbReference type="SUPFAM" id="SSF53756">
    <property type="entry name" value="UDP-Glycosyltransferase/glycogen phosphorylase"/>
    <property type="match status" value="1"/>
</dbReference>
<accession>D2S533</accession>
<dbReference type="PANTHER" id="PTHR12526:SF510">
    <property type="entry name" value="D-INOSITOL 3-PHOSPHATE GLYCOSYLTRANSFERASE"/>
    <property type="match status" value="1"/>
</dbReference>
<evidence type="ECO:0000259" key="3">
    <source>
        <dbReference type="Pfam" id="PF00534"/>
    </source>
</evidence>
<keyword evidence="7" id="KW-1185">Reference proteome</keyword>
<dbReference type="PANTHER" id="PTHR12526">
    <property type="entry name" value="GLYCOSYLTRANSFERASE"/>
    <property type="match status" value="1"/>
</dbReference>
<dbReference type="Proteomes" id="UP000001382">
    <property type="component" value="Chromosome"/>
</dbReference>
<dbReference type="eggNOG" id="COG1215">
    <property type="taxonomic scope" value="Bacteria"/>
</dbReference>
<dbReference type="InterPro" id="IPR029044">
    <property type="entry name" value="Nucleotide-diphossugar_trans"/>
</dbReference>
<feature type="domain" description="Glycosyl transferase family 1" evidence="3">
    <location>
        <begin position="186"/>
        <end position="336"/>
    </location>
</feature>
<dbReference type="InterPro" id="IPR001296">
    <property type="entry name" value="Glyco_trans_1"/>
</dbReference>
<feature type="domain" description="Glycosyltransferase subfamily 4-like N-terminal" evidence="5">
    <location>
        <begin position="18"/>
        <end position="175"/>
    </location>
</feature>
<evidence type="ECO:0000313" key="7">
    <source>
        <dbReference type="Proteomes" id="UP000001382"/>
    </source>
</evidence>
<dbReference type="SUPFAM" id="SSF53448">
    <property type="entry name" value="Nucleotide-diphospho-sugar transferases"/>
    <property type="match status" value="1"/>
</dbReference>